<protein>
    <submittedName>
        <fullName evidence="1">Uncharacterized protein</fullName>
    </submittedName>
</protein>
<dbReference type="KEGG" id="cby:CLM_2070"/>
<accession>C1FP81</accession>
<evidence type="ECO:0000313" key="2">
    <source>
        <dbReference type="Proteomes" id="UP000001374"/>
    </source>
</evidence>
<organism evidence="1 2">
    <name type="scientific">Clostridium botulinum (strain Kyoto / Type A2)</name>
    <dbReference type="NCBI Taxonomy" id="536232"/>
    <lineage>
        <taxon>Bacteria</taxon>
        <taxon>Bacillati</taxon>
        <taxon>Bacillota</taxon>
        <taxon>Clostridia</taxon>
        <taxon>Eubacteriales</taxon>
        <taxon>Clostridiaceae</taxon>
        <taxon>Clostridium</taxon>
    </lineage>
</organism>
<gene>
    <name evidence="1" type="ordered locus">CLM_2070</name>
</gene>
<dbReference type="Proteomes" id="UP000001374">
    <property type="component" value="Chromosome"/>
</dbReference>
<sequence length="145" mass="17036">MIKFNEKELEYIKESCIKVQEMLKGKNNIIIDDGNFTKDYLESIGEDTINNVKKILENEDIFKNANINEKYNKILVDTIYWIDGLWVWADSYFTTAEEVAEYIDVSESCSIFEKIMNEETEDNKETENQEGVWKMLSQLTNGYKS</sequence>
<reference evidence="1 2" key="1">
    <citation type="submission" date="2008-10" db="EMBL/GenBank/DDBJ databases">
        <title>Genome sequence of Clostridium botulinum A2 Kyoto.</title>
        <authorList>
            <person name="Shrivastava S."/>
            <person name="Brinkac L.M."/>
            <person name="Brown J.L."/>
            <person name="Bruce D."/>
            <person name="Detter C.C."/>
            <person name="Johnson E.A."/>
            <person name="Munk C.A."/>
            <person name="Smith L.A."/>
            <person name="Smith T.J."/>
            <person name="Sutton G."/>
            <person name="Brettin T.S."/>
        </authorList>
    </citation>
    <scope>NUCLEOTIDE SEQUENCE [LARGE SCALE GENOMIC DNA]</scope>
    <source>
        <strain evidence="2">Kyoto / Type A2</strain>
    </source>
</reference>
<name>C1FP81_CLOBJ</name>
<proteinExistence type="predicted"/>
<evidence type="ECO:0000313" key="1">
    <source>
        <dbReference type="EMBL" id="ACO83477.1"/>
    </source>
</evidence>
<dbReference type="RefSeq" id="WP_012703712.1">
    <property type="nucleotide sequence ID" value="NC_012563.1"/>
</dbReference>
<dbReference type="EMBL" id="CP001581">
    <property type="protein sequence ID" value="ACO83477.1"/>
    <property type="molecule type" value="Genomic_DNA"/>
</dbReference>
<dbReference type="AlphaFoldDB" id="C1FP81"/>
<dbReference type="HOGENOM" id="CLU_156428_0_0_9"/>